<evidence type="ECO:0000256" key="5">
    <source>
        <dbReference type="ARBA" id="ARBA00023136"/>
    </source>
</evidence>
<gene>
    <name evidence="7" type="ORF">BDK51DRAFT_1791</name>
</gene>
<evidence type="ECO:0008006" key="9">
    <source>
        <dbReference type="Google" id="ProtNLM"/>
    </source>
</evidence>
<evidence type="ECO:0000313" key="7">
    <source>
        <dbReference type="EMBL" id="RKO89707.1"/>
    </source>
</evidence>
<evidence type="ECO:0000256" key="4">
    <source>
        <dbReference type="ARBA" id="ARBA00022989"/>
    </source>
</evidence>
<name>A0A4V1IRD8_9FUNG</name>
<dbReference type="GO" id="GO:0005802">
    <property type="term" value="C:trans-Golgi network"/>
    <property type="evidence" value="ECO:0007669"/>
    <property type="project" value="TreeGrafter"/>
</dbReference>
<accession>A0A4V1IRD8</accession>
<keyword evidence="4 6" id="KW-1133">Transmembrane helix</keyword>
<dbReference type="Proteomes" id="UP000269721">
    <property type="component" value="Unassembled WGS sequence"/>
</dbReference>
<comment type="similarity">
    <text evidence="2">Belongs to the YIP1 family.</text>
</comment>
<dbReference type="AlphaFoldDB" id="A0A4V1IRD8"/>
<evidence type="ECO:0000256" key="6">
    <source>
        <dbReference type="SAM" id="Phobius"/>
    </source>
</evidence>
<keyword evidence="3 6" id="KW-0812">Transmembrane</keyword>
<evidence type="ECO:0000256" key="3">
    <source>
        <dbReference type="ARBA" id="ARBA00022692"/>
    </source>
</evidence>
<keyword evidence="5 6" id="KW-0472">Membrane</keyword>
<evidence type="ECO:0000256" key="1">
    <source>
        <dbReference type="ARBA" id="ARBA00004141"/>
    </source>
</evidence>
<feature type="non-terminal residue" evidence="7">
    <location>
        <position position="94"/>
    </location>
</feature>
<protein>
    <recommendedName>
        <fullName evidence="9">Protein YIP</fullName>
    </recommendedName>
</protein>
<evidence type="ECO:0000256" key="2">
    <source>
        <dbReference type="ARBA" id="ARBA00010596"/>
    </source>
</evidence>
<dbReference type="EMBL" id="KZ995931">
    <property type="protein sequence ID" value="RKO89707.1"/>
    <property type="molecule type" value="Genomic_DNA"/>
</dbReference>
<dbReference type="PANTHER" id="PTHR21236">
    <property type="entry name" value="GOLGI MEMBRANE PROTEIN YIP1"/>
    <property type="match status" value="1"/>
</dbReference>
<dbReference type="GO" id="GO:0006888">
    <property type="term" value="P:endoplasmic reticulum to Golgi vesicle-mediated transport"/>
    <property type="evidence" value="ECO:0007669"/>
    <property type="project" value="InterPro"/>
</dbReference>
<dbReference type="InterPro" id="IPR045231">
    <property type="entry name" value="Yip1/4-like"/>
</dbReference>
<sequence>LDTLDEPVSATILRDLWSIWNKLKQVLLPGGNKKDILRDWDLWGPLLLCLALSIRLSLTAPDGQSSKMFTTIFVVVWCGAGVVTVNSKLLGGKM</sequence>
<organism evidence="7 8">
    <name type="scientific">Blyttiomyces helicus</name>
    <dbReference type="NCBI Taxonomy" id="388810"/>
    <lineage>
        <taxon>Eukaryota</taxon>
        <taxon>Fungi</taxon>
        <taxon>Fungi incertae sedis</taxon>
        <taxon>Chytridiomycota</taxon>
        <taxon>Chytridiomycota incertae sedis</taxon>
        <taxon>Chytridiomycetes</taxon>
        <taxon>Chytridiomycetes incertae sedis</taxon>
        <taxon>Blyttiomyces</taxon>
    </lineage>
</organism>
<proteinExistence type="inferred from homology"/>
<keyword evidence="8" id="KW-1185">Reference proteome</keyword>
<dbReference type="GO" id="GO:0016020">
    <property type="term" value="C:membrane"/>
    <property type="evidence" value="ECO:0007669"/>
    <property type="project" value="UniProtKB-SubCell"/>
</dbReference>
<feature type="non-terminal residue" evidence="7">
    <location>
        <position position="1"/>
    </location>
</feature>
<dbReference type="OrthoDB" id="411251at2759"/>
<dbReference type="PANTHER" id="PTHR21236:SF1">
    <property type="entry name" value="PROTEIN YIPF6"/>
    <property type="match status" value="1"/>
</dbReference>
<evidence type="ECO:0000313" key="8">
    <source>
        <dbReference type="Proteomes" id="UP000269721"/>
    </source>
</evidence>
<feature type="transmembrane region" description="Helical" evidence="6">
    <location>
        <begin position="72"/>
        <end position="91"/>
    </location>
</feature>
<reference evidence="8" key="1">
    <citation type="journal article" date="2018" name="Nat. Microbiol.">
        <title>Leveraging single-cell genomics to expand the fungal tree of life.</title>
        <authorList>
            <person name="Ahrendt S.R."/>
            <person name="Quandt C.A."/>
            <person name="Ciobanu D."/>
            <person name="Clum A."/>
            <person name="Salamov A."/>
            <person name="Andreopoulos B."/>
            <person name="Cheng J.F."/>
            <person name="Woyke T."/>
            <person name="Pelin A."/>
            <person name="Henrissat B."/>
            <person name="Reynolds N.K."/>
            <person name="Benny G.L."/>
            <person name="Smith M.E."/>
            <person name="James T.Y."/>
            <person name="Grigoriev I.V."/>
        </authorList>
    </citation>
    <scope>NUCLEOTIDE SEQUENCE [LARGE SCALE GENOMIC DNA]</scope>
</reference>
<comment type="subcellular location">
    <subcellularLocation>
        <location evidence="1">Membrane</location>
        <topology evidence="1">Multi-pass membrane protein</topology>
    </subcellularLocation>
</comment>